<evidence type="ECO:0008006" key="4">
    <source>
        <dbReference type="Google" id="ProtNLM"/>
    </source>
</evidence>
<dbReference type="OrthoDB" id="8300105at2"/>
<gene>
    <name evidence="2" type="ORF">A3840_17390</name>
</gene>
<evidence type="ECO:0000313" key="3">
    <source>
        <dbReference type="Proteomes" id="UP000078389"/>
    </source>
</evidence>
<name>A0A178HNX1_9HYPH</name>
<proteinExistence type="predicted"/>
<dbReference type="Pfam" id="PF06995">
    <property type="entry name" value="Phage_P2_GpU"/>
    <property type="match status" value="1"/>
</dbReference>
<reference evidence="2 3" key="1">
    <citation type="submission" date="2016-03" db="EMBL/GenBank/DDBJ databases">
        <title>Genome sequencing of Devosia sp. S37.</title>
        <authorList>
            <person name="Mohd Nor M."/>
        </authorList>
    </citation>
    <scope>NUCLEOTIDE SEQUENCE [LARGE SCALE GENOMIC DNA]</scope>
    <source>
        <strain evidence="2 3">S37</strain>
    </source>
</reference>
<feature type="region of interest" description="Disordered" evidence="1">
    <location>
        <begin position="147"/>
        <end position="176"/>
    </location>
</feature>
<dbReference type="InterPro" id="IPR009734">
    <property type="entry name" value="Myoviridae_GpU"/>
</dbReference>
<dbReference type="STRING" id="1770058.A3840_17390"/>
<dbReference type="AlphaFoldDB" id="A0A178HNX1"/>
<accession>A0A178HNX1</accession>
<keyword evidence="3" id="KW-1185">Reference proteome</keyword>
<dbReference type="Proteomes" id="UP000078389">
    <property type="component" value="Unassembled WGS sequence"/>
</dbReference>
<evidence type="ECO:0000256" key="1">
    <source>
        <dbReference type="SAM" id="MobiDB-lite"/>
    </source>
</evidence>
<protein>
    <recommendedName>
        <fullName evidence="4">Phage tail protein</fullName>
    </recommendedName>
</protein>
<organism evidence="2 3">
    <name type="scientific">Devosia elaeis</name>
    <dbReference type="NCBI Taxonomy" id="1770058"/>
    <lineage>
        <taxon>Bacteria</taxon>
        <taxon>Pseudomonadati</taxon>
        <taxon>Pseudomonadota</taxon>
        <taxon>Alphaproteobacteria</taxon>
        <taxon>Hyphomicrobiales</taxon>
        <taxon>Devosiaceae</taxon>
        <taxon>Devosia</taxon>
    </lineage>
</organism>
<sequence length="176" mass="18496">MFAMLGPISFRLITYFEGVTNKRGYDYARHDVIEGKPRLQWIGDDLEEVDIDLMFHVSYCNPEAELAKLKVAGSMHTALPFIYGSGQYVGMFVIKSIRSTARQTNSRGALVAVTARVSLVEHGGFGGLGGLLGAVISVVNNVARASGAGGNARSGPPPAAPSGDPGGVSSGSIVRQ</sequence>
<dbReference type="EMBL" id="LVVY01000130">
    <property type="protein sequence ID" value="OAM73768.1"/>
    <property type="molecule type" value="Genomic_DNA"/>
</dbReference>
<dbReference type="RefSeq" id="WP_067459906.1">
    <property type="nucleotide sequence ID" value="NZ_LVVY01000130.1"/>
</dbReference>
<comment type="caution">
    <text evidence="2">The sequence shown here is derived from an EMBL/GenBank/DDBJ whole genome shotgun (WGS) entry which is preliminary data.</text>
</comment>
<evidence type="ECO:0000313" key="2">
    <source>
        <dbReference type="EMBL" id="OAM73768.1"/>
    </source>
</evidence>